<organism evidence="2 3">
    <name type="scientific">Gimesia panareensis</name>
    <dbReference type="NCBI Taxonomy" id="2527978"/>
    <lineage>
        <taxon>Bacteria</taxon>
        <taxon>Pseudomonadati</taxon>
        <taxon>Planctomycetota</taxon>
        <taxon>Planctomycetia</taxon>
        <taxon>Planctomycetales</taxon>
        <taxon>Planctomycetaceae</taxon>
        <taxon>Gimesia</taxon>
    </lineage>
</organism>
<feature type="transmembrane region" description="Helical" evidence="1">
    <location>
        <begin position="18"/>
        <end position="35"/>
    </location>
</feature>
<keyword evidence="1" id="KW-0472">Membrane</keyword>
<evidence type="ECO:0008006" key="4">
    <source>
        <dbReference type="Google" id="ProtNLM"/>
    </source>
</evidence>
<evidence type="ECO:0000256" key="1">
    <source>
        <dbReference type="SAM" id="Phobius"/>
    </source>
</evidence>
<keyword evidence="1" id="KW-1133">Transmembrane helix</keyword>
<dbReference type="RefSeq" id="WP_145448134.1">
    <property type="nucleotide sequence ID" value="NZ_CP037421.1"/>
</dbReference>
<name>A0A517Q1A6_9PLAN</name>
<feature type="transmembrane region" description="Helical" evidence="1">
    <location>
        <begin position="177"/>
        <end position="198"/>
    </location>
</feature>
<dbReference type="EMBL" id="CP037421">
    <property type="protein sequence ID" value="QDT25417.1"/>
    <property type="molecule type" value="Genomic_DNA"/>
</dbReference>
<feature type="transmembrane region" description="Helical" evidence="1">
    <location>
        <begin position="139"/>
        <end position="157"/>
    </location>
</feature>
<proteinExistence type="predicted"/>
<evidence type="ECO:0000313" key="3">
    <source>
        <dbReference type="Proteomes" id="UP000315647"/>
    </source>
</evidence>
<dbReference type="Proteomes" id="UP000315647">
    <property type="component" value="Chromosome"/>
</dbReference>
<feature type="transmembrane region" description="Helical" evidence="1">
    <location>
        <begin position="291"/>
        <end position="314"/>
    </location>
</feature>
<gene>
    <name evidence="2" type="ORF">Enr10x_07130</name>
</gene>
<keyword evidence="3" id="KW-1185">Reference proteome</keyword>
<feature type="transmembrane region" description="Helical" evidence="1">
    <location>
        <begin position="56"/>
        <end position="77"/>
    </location>
</feature>
<reference evidence="2 3" key="1">
    <citation type="submission" date="2019-03" db="EMBL/GenBank/DDBJ databases">
        <title>Deep-cultivation of Planctomycetes and their phenomic and genomic characterization uncovers novel biology.</title>
        <authorList>
            <person name="Wiegand S."/>
            <person name="Jogler M."/>
            <person name="Boedeker C."/>
            <person name="Pinto D."/>
            <person name="Vollmers J."/>
            <person name="Rivas-Marin E."/>
            <person name="Kohn T."/>
            <person name="Peeters S.H."/>
            <person name="Heuer A."/>
            <person name="Rast P."/>
            <person name="Oberbeckmann S."/>
            <person name="Bunk B."/>
            <person name="Jeske O."/>
            <person name="Meyerdierks A."/>
            <person name="Storesund J.E."/>
            <person name="Kallscheuer N."/>
            <person name="Luecker S."/>
            <person name="Lage O.M."/>
            <person name="Pohl T."/>
            <person name="Merkel B.J."/>
            <person name="Hornburger P."/>
            <person name="Mueller R.-W."/>
            <person name="Bruemmer F."/>
            <person name="Labrenz M."/>
            <person name="Spormann A.M."/>
            <person name="Op den Camp H."/>
            <person name="Overmann J."/>
            <person name="Amann R."/>
            <person name="Jetten M.S.M."/>
            <person name="Mascher T."/>
            <person name="Medema M.H."/>
            <person name="Devos D.P."/>
            <person name="Kaster A.-K."/>
            <person name="Ovreas L."/>
            <person name="Rohde M."/>
            <person name="Galperin M.Y."/>
            <person name="Jogler C."/>
        </authorList>
    </citation>
    <scope>NUCLEOTIDE SEQUENCE [LARGE SCALE GENOMIC DNA]</scope>
    <source>
        <strain evidence="2 3">Enr10</strain>
    </source>
</reference>
<sequence>MSSETPPAPESRSLSRNIWKGIKWALLVLVLYFVWQQGAKLYREQGEALSGMEINSLWLLLSGICYILAWLPSVWFWRQLLLSSGEPVSIGPVARAYYCGHLGKYIPGKVTVLLIRATLLKDFGVRVSVAALTAAYETLAVMGVGLVVFLSLIPVVLNAEQIQQWPAWVQSVQARPWLVPGLFLIAVFVSLPLLSRLLNLFAKKFTKSEVDESEAGPPAAFSLKLLYLGVLMFLASWILHGLCLGMTLASINGTGLQWQEWPRWTAAVSAAYALGFLAIFAPAGLGVREGLISMILAGSALIGPVNAVVAALLIRIVSFASEILAAFVLYYSFGKSAQDQDDSVQADADSQSIDSQ</sequence>
<feature type="transmembrane region" description="Helical" evidence="1">
    <location>
        <begin position="264"/>
        <end position="285"/>
    </location>
</feature>
<protein>
    <recommendedName>
        <fullName evidence="4">Flippase-like domain-containing protein</fullName>
    </recommendedName>
</protein>
<accession>A0A517Q1A6</accession>
<feature type="transmembrane region" description="Helical" evidence="1">
    <location>
        <begin position="225"/>
        <end position="252"/>
    </location>
</feature>
<dbReference type="AlphaFoldDB" id="A0A517Q1A6"/>
<keyword evidence="1" id="KW-0812">Transmembrane</keyword>
<evidence type="ECO:0000313" key="2">
    <source>
        <dbReference type="EMBL" id="QDT25417.1"/>
    </source>
</evidence>